<reference evidence="7 8" key="1">
    <citation type="submission" date="2014-01" db="EMBL/GenBank/DDBJ databases">
        <title>Full genme sequencing of cellulolytic bacterium Gynuella sunshinyii YC6258T gen. nov., sp. nov.</title>
        <authorList>
            <person name="Khan H."/>
            <person name="Chung E.J."/>
            <person name="Chung Y.R."/>
        </authorList>
    </citation>
    <scope>NUCLEOTIDE SEQUENCE [LARGE SCALE GENOMIC DNA]</scope>
    <source>
        <strain evidence="7 8">YC6258</strain>
    </source>
</reference>
<feature type="transmembrane region" description="Helical" evidence="5">
    <location>
        <begin position="311"/>
        <end position="331"/>
    </location>
</feature>
<evidence type="ECO:0000259" key="6">
    <source>
        <dbReference type="PROSITE" id="PS51012"/>
    </source>
</evidence>
<feature type="transmembrane region" description="Helical" evidence="5">
    <location>
        <begin position="184"/>
        <end position="211"/>
    </location>
</feature>
<dbReference type="HOGENOM" id="CLU_039483_0_0_6"/>
<dbReference type="RefSeq" id="WP_044619049.1">
    <property type="nucleotide sequence ID" value="NZ_CP007142.1"/>
</dbReference>
<dbReference type="GO" id="GO:0140359">
    <property type="term" value="F:ABC-type transporter activity"/>
    <property type="evidence" value="ECO:0007669"/>
    <property type="project" value="InterPro"/>
</dbReference>
<feature type="transmembrane region" description="Helical" evidence="5">
    <location>
        <begin position="140"/>
        <end position="163"/>
    </location>
</feature>
<keyword evidence="3 5" id="KW-1133">Transmembrane helix</keyword>
<dbReference type="InterPro" id="IPR047817">
    <property type="entry name" value="ABC2_TM_bact-type"/>
</dbReference>
<dbReference type="STRING" id="1445510.YC6258_05236"/>
<dbReference type="AlphaFoldDB" id="A0A0C5VSV9"/>
<organism evidence="7 8">
    <name type="scientific">Gynuella sunshinyii YC6258</name>
    <dbReference type="NCBI Taxonomy" id="1445510"/>
    <lineage>
        <taxon>Bacteria</taxon>
        <taxon>Pseudomonadati</taxon>
        <taxon>Pseudomonadota</taxon>
        <taxon>Gammaproteobacteria</taxon>
        <taxon>Oceanospirillales</taxon>
        <taxon>Saccharospirillaceae</taxon>
        <taxon>Gynuella</taxon>
    </lineage>
</organism>
<keyword evidence="8" id="KW-1185">Reference proteome</keyword>
<keyword evidence="4 5" id="KW-0472">Membrane</keyword>
<accession>A0A0C5VSV9</accession>
<sequence length="336" mass="38603">MLARFLAIFNARNRETIRDRRNFGWNLFLPFLLVFGFAYIFSNPRPDYRIGVIGEEDAYLSRPQLLAMSHLQIIPYQDLQEAKKKLRLHQIDLVLQLDQRLYWVNKQSSKGYFLEKMLHSSDPDFRKREVEGDAIRYIDWVIPGVIGMNILYSCLFGVGYAIVRYRRIGVLKRFKATPLTAFEFLAAQVASRWILVMFFCSVIFFGCHWTFSTVMVGSYLDFFVILALGIMAMIGLALVIASRTRSEELTSGLLNMTAYPMLGLSGAWFSMEGAPLSLQRFAEFLPLTHVVQAARAIAIEGETLGEQWDHILILLAMTVIFVLVGTLLFNWESDHR</sequence>
<evidence type="ECO:0000256" key="5">
    <source>
        <dbReference type="SAM" id="Phobius"/>
    </source>
</evidence>
<protein>
    <submittedName>
        <fullName evidence="7">ABC-type multidrug transport system, permease component</fullName>
    </submittedName>
</protein>
<evidence type="ECO:0000256" key="2">
    <source>
        <dbReference type="ARBA" id="ARBA00022692"/>
    </source>
</evidence>
<feature type="domain" description="ABC transmembrane type-2" evidence="6">
    <location>
        <begin position="107"/>
        <end position="332"/>
    </location>
</feature>
<keyword evidence="2 5" id="KW-0812">Transmembrane</keyword>
<dbReference type="Proteomes" id="UP000032266">
    <property type="component" value="Chromosome"/>
</dbReference>
<evidence type="ECO:0000256" key="3">
    <source>
        <dbReference type="ARBA" id="ARBA00022989"/>
    </source>
</evidence>
<evidence type="ECO:0000256" key="1">
    <source>
        <dbReference type="ARBA" id="ARBA00004141"/>
    </source>
</evidence>
<proteinExistence type="predicted"/>
<dbReference type="GO" id="GO:0016020">
    <property type="term" value="C:membrane"/>
    <property type="evidence" value="ECO:0007669"/>
    <property type="project" value="UniProtKB-SubCell"/>
</dbReference>
<evidence type="ECO:0000256" key="4">
    <source>
        <dbReference type="ARBA" id="ARBA00023136"/>
    </source>
</evidence>
<gene>
    <name evidence="7" type="ORF">YC6258_05236</name>
</gene>
<name>A0A0C5VSV9_9GAMM</name>
<dbReference type="PANTHER" id="PTHR43027:SF2">
    <property type="entry name" value="TRANSPORT PERMEASE PROTEIN"/>
    <property type="match status" value="1"/>
</dbReference>
<dbReference type="EMBL" id="CP007142">
    <property type="protein sequence ID" value="AJQ97266.1"/>
    <property type="molecule type" value="Genomic_DNA"/>
</dbReference>
<dbReference type="KEGG" id="gsn:YC6258_05236"/>
<feature type="transmembrane region" description="Helical" evidence="5">
    <location>
        <begin position="253"/>
        <end position="271"/>
    </location>
</feature>
<dbReference type="Pfam" id="PF12698">
    <property type="entry name" value="ABC2_membrane_3"/>
    <property type="match status" value="1"/>
</dbReference>
<dbReference type="InterPro" id="IPR052902">
    <property type="entry name" value="ABC-2_transporter"/>
</dbReference>
<dbReference type="PROSITE" id="PS51012">
    <property type="entry name" value="ABC_TM2"/>
    <property type="match status" value="1"/>
</dbReference>
<evidence type="ECO:0000313" key="7">
    <source>
        <dbReference type="EMBL" id="AJQ97266.1"/>
    </source>
</evidence>
<feature type="transmembrane region" description="Helical" evidence="5">
    <location>
        <begin position="223"/>
        <end position="241"/>
    </location>
</feature>
<comment type="subcellular location">
    <subcellularLocation>
        <location evidence="1">Membrane</location>
        <topology evidence="1">Multi-pass membrane protein</topology>
    </subcellularLocation>
</comment>
<evidence type="ECO:0000313" key="8">
    <source>
        <dbReference type="Proteomes" id="UP000032266"/>
    </source>
</evidence>
<dbReference type="InterPro" id="IPR013525">
    <property type="entry name" value="ABC2_TM"/>
</dbReference>
<dbReference type="PANTHER" id="PTHR43027">
    <property type="entry name" value="DOXORUBICIN RESISTANCE ABC TRANSPORTER PERMEASE PROTEIN DRRC-RELATED"/>
    <property type="match status" value="1"/>
</dbReference>
<feature type="transmembrane region" description="Helical" evidence="5">
    <location>
        <begin position="23"/>
        <end position="41"/>
    </location>
</feature>